<evidence type="ECO:0000313" key="1">
    <source>
        <dbReference type="EMBL" id="KAI0036503.1"/>
    </source>
</evidence>
<evidence type="ECO:0000313" key="2">
    <source>
        <dbReference type="Proteomes" id="UP000814128"/>
    </source>
</evidence>
<reference evidence="1" key="2">
    <citation type="journal article" date="2022" name="New Phytol.">
        <title>Evolutionary transition to the ectomycorrhizal habit in the genomes of a hyperdiverse lineage of mushroom-forming fungi.</title>
        <authorList>
            <person name="Looney B."/>
            <person name="Miyauchi S."/>
            <person name="Morin E."/>
            <person name="Drula E."/>
            <person name="Courty P.E."/>
            <person name="Kohler A."/>
            <person name="Kuo A."/>
            <person name="LaButti K."/>
            <person name="Pangilinan J."/>
            <person name="Lipzen A."/>
            <person name="Riley R."/>
            <person name="Andreopoulos W."/>
            <person name="He G."/>
            <person name="Johnson J."/>
            <person name="Nolan M."/>
            <person name="Tritt A."/>
            <person name="Barry K.W."/>
            <person name="Grigoriev I.V."/>
            <person name="Nagy L.G."/>
            <person name="Hibbett D."/>
            <person name="Henrissat B."/>
            <person name="Matheny P.B."/>
            <person name="Labbe J."/>
            <person name="Martin F.M."/>
        </authorList>
    </citation>
    <scope>NUCLEOTIDE SEQUENCE</scope>
    <source>
        <strain evidence="1">EC-137</strain>
    </source>
</reference>
<name>A0ACB8QY81_9AGAM</name>
<organism evidence="1 2">
    <name type="scientific">Vararia minispora EC-137</name>
    <dbReference type="NCBI Taxonomy" id="1314806"/>
    <lineage>
        <taxon>Eukaryota</taxon>
        <taxon>Fungi</taxon>
        <taxon>Dikarya</taxon>
        <taxon>Basidiomycota</taxon>
        <taxon>Agaricomycotina</taxon>
        <taxon>Agaricomycetes</taxon>
        <taxon>Russulales</taxon>
        <taxon>Lachnocladiaceae</taxon>
        <taxon>Vararia</taxon>
    </lineage>
</organism>
<protein>
    <submittedName>
        <fullName evidence="1">Uncharacterized protein</fullName>
    </submittedName>
</protein>
<reference evidence="1" key="1">
    <citation type="submission" date="2021-02" db="EMBL/GenBank/DDBJ databases">
        <authorList>
            <consortium name="DOE Joint Genome Institute"/>
            <person name="Ahrendt S."/>
            <person name="Looney B.P."/>
            <person name="Miyauchi S."/>
            <person name="Morin E."/>
            <person name="Drula E."/>
            <person name="Courty P.E."/>
            <person name="Chicoki N."/>
            <person name="Fauchery L."/>
            <person name="Kohler A."/>
            <person name="Kuo A."/>
            <person name="Labutti K."/>
            <person name="Pangilinan J."/>
            <person name="Lipzen A."/>
            <person name="Riley R."/>
            <person name="Andreopoulos W."/>
            <person name="He G."/>
            <person name="Johnson J."/>
            <person name="Barry K.W."/>
            <person name="Grigoriev I.V."/>
            <person name="Nagy L."/>
            <person name="Hibbett D."/>
            <person name="Henrissat B."/>
            <person name="Matheny P.B."/>
            <person name="Labbe J."/>
            <person name="Martin F."/>
        </authorList>
    </citation>
    <scope>NUCLEOTIDE SEQUENCE</scope>
    <source>
        <strain evidence="1">EC-137</strain>
    </source>
</reference>
<sequence>MPTPASVSALIRRSPTIVRLPDRAFISVSGPQASAFLHGILSTAVHDPPRPFFSSFLSAQGRVLYDVFVHTPAPAGTATPSTSAIRHPSYVIEYDPSALQRSPETPPLLSLLKRFVLRAKVRVQDVTPEYDVWAAWGNAKPEVRHWKWAGSGVGEPVWDGEEDSEWPWRGSDAGALRDRRAVGMGTRRIVPKGVRPQESSTHDEASPDDYLLHRIAHGVAEGAIDIPSTQAFPMESNLDLMGGIDFHKGCYVGQELTVRTYHTGLVRKRILPVLLQSSCARLPTFPNSITHPHVDIRASPTHPPAEGRIPRPRGTGRLLSNIHGIGLALLRLEHVDGAARGDLQLQITSDVQGGQESTESIYVIPWRPSGWPVPEALETESQVSGNLPQYVP</sequence>
<dbReference type="Proteomes" id="UP000814128">
    <property type="component" value="Unassembled WGS sequence"/>
</dbReference>
<accession>A0ACB8QY81</accession>
<keyword evidence="2" id="KW-1185">Reference proteome</keyword>
<proteinExistence type="predicted"/>
<gene>
    <name evidence="1" type="ORF">K488DRAFT_41088</name>
</gene>
<comment type="caution">
    <text evidence="1">The sequence shown here is derived from an EMBL/GenBank/DDBJ whole genome shotgun (WGS) entry which is preliminary data.</text>
</comment>
<dbReference type="EMBL" id="MU273471">
    <property type="protein sequence ID" value="KAI0036503.1"/>
    <property type="molecule type" value="Genomic_DNA"/>
</dbReference>